<evidence type="ECO:0000313" key="2">
    <source>
        <dbReference type="Proteomes" id="UP001176941"/>
    </source>
</evidence>
<name>A0ABN8XY20_RANTA</name>
<protein>
    <submittedName>
        <fullName evidence="1">Uncharacterized protein</fullName>
    </submittedName>
</protein>
<reference evidence="1" key="1">
    <citation type="submission" date="2023-04" db="EMBL/GenBank/DDBJ databases">
        <authorList>
            <consortium name="ELIXIR-Norway"/>
        </authorList>
    </citation>
    <scope>NUCLEOTIDE SEQUENCE [LARGE SCALE GENOMIC DNA]</scope>
</reference>
<organism evidence="1 2">
    <name type="scientific">Rangifer tarandus platyrhynchus</name>
    <name type="common">Svalbard reindeer</name>
    <dbReference type="NCBI Taxonomy" id="3082113"/>
    <lineage>
        <taxon>Eukaryota</taxon>
        <taxon>Metazoa</taxon>
        <taxon>Chordata</taxon>
        <taxon>Craniata</taxon>
        <taxon>Vertebrata</taxon>
        <taxon>Euteleostomi</taxon>
        <taxon>Mammalia</taxon>
        <taxon>Eutheria</taxon>
        <taxon>Laurasiatheria</taxon>
        <taxon>Artiodactyla</taxon>
        <taxon>Ruminantia</taxon>
        <taxon>Pecora</taxon>
        <taxon>Cervidae</taxon>
        <taxon>Odocoileinae</taxon>
        <taxon>Rangifer</taxon>
    </lineage>
</organism>
<dbReference type="EMBL" id="OX459947">
    <property type="protein sequence ID" value="CAI9154270.1"/>
    <property type="molecule type" value="Genomic_DNA"/>
</dbReference>
<evidence type="ECO:0000313" key="1">
    <source>
        <dbReference type="EMBL" id="CAI9154270.1"/>
    </source>
</evidence>
<proteinExistence type="predicted"/>
<dbReference type="Proteomes" id="UP001176941">
    <property type="component" value="Chromosome 11"/>
</dbReference>
<gene>
    <name evidence="1" type="ORF">MRATA1EN1_LOCUS3232</name>
</gene>
<keyword evidence="2" id="KW-1185">Reference proteome</keyword>
<accession>A0ABN8XY20</accession>
<sequence>MSFDKAILATQGLGYNKAAVPATSDSSSSSQHLLIKSSELKTVDVLGKVWSKAISSYFPSYSPMRHSQATIRSPSRGWVSEPMLSLYDPRAPGCCPHPHMYNVALV</sequence>